<dbReference type="EMBL" id="CH940649">
    <property type="protein sequence ID" value="KRF81306.1"/>
    <property type="molecule type" value="Genomic_DNA"/>
</dbReference>
<dbReference type="InParanoid" id="A0A0Q9W9D2"/>
<dbReference type="SUPFAM" id="SSF50814">
    <property type="entry name" value="Lipocalins"/>
    <property type="match status" value="1"/>
</dbReference>
<dbReference type="SMR" id="A0A0Q9W9D2"/>
<feature type="signal peptide" evidence="1">
    <location>
        <begin position="1"/>
        <end position="18"/>
    </location>
</feature>
<feature type="chain" id="PRO_5006386567" evidence="1">
    <location>
        <begin position="19"/>
        <end position="183"/>
    </location>
</feature>
<accession>A0A0Q9W9D2</accession>
<evidence type="ECO:0000313" key="2">
    <source>
        <dbReference type="EMBL" id="KRF81306.1"/>
    </source>
</evidence>
<dbReference type="Proteomes" id="UP000008792">
    <property type="component" value="Unassembled WGS sequence"/>
</dbReference>
<sequence>MCRLRAFLLALLLVMAVAQIREKGAISVRKNPLIVMACPPMPMMQNVSKDKLLGIWFAYATTPLPFEKYQRRCISHNVKGSNFFNTSILYTNYRGLTITYRCAFAAKVRRFQMTLRVLTRTRTPMPEILYEALAFLKSVNFPVAALDWLKTEAFCFELYELKFETQMRPIQYQAPFNQPGELG</sequence>
<evidence type="ECO:0000313" key="3">
    <source>
        <dbReference type="Proteomes" id="UP000008792"/>
    </source>
</evidence>
<dbReference type="InterPro" id="IPR012674">
    <property type="entry name" value="Calycin"/>
</dbReference>
<reference evidence="2 3" key="1">
    <citation type="journal article" date="2007" name="Nature">
        <title>Evolution of genes and genomes on the Drosophila phylogeny.</title>
        <authorList>
            <consortium name="Drosophila 12 Genomes Consortium"/>
            <person name="Clark A.G."/>
            <person name="Eisen M.B."/>
            <person name="Smith D.R."/>
            <person name="Bergman C.M."/>
            <person name="Oliver B."/>
            <person name="Markow T.A."/>
            <person name="Kaufman T.C."/>
            <person name="Kellis M."/>
            <person name="Gelbart W."/>
            <person name="Iyer V.N."/>
            <person name="Pollard D.A."/>
            <person name="Sackton T.B."/>
            <person name="Larracuente A.M."/>
            <person name="Singh N.D."/>
            <person name="Abad J.P."/>
            <person name="Abt D.N."/>
            <person name="Adryan B."/>
            <person name="Aguade M."/>
            <person name="Akashi H."/>
            <person name="Anderson W.W."/>
            <person name="Aquadro C.F."/>
            <person name="Ardell D.H."/>
            <person name="Arguello R."/>
            <person name="Artieri C.G."/>
            <person name="Barbash D.A."/>
            <person name="Barker D."/>
            <person name="Barsanti P."/>
            <person name="Batterham P."/>
            <person name="Batzoglou S."/>
            <person name="Begun D."/>
            <person name="Bhutkar A."/>
            <person name="Blanco E."/>
            <person name="Bosak S.A."/>
            <person name="Bradley R.K."/>
            <person name="Brand A.D."/>
            <person name="Brent M.R."/>
            <person name="Brooks A.N."/>
            <person name="Brown R.H."/>
            <person name="Butlin R.K."/>
            <person name="Caggese C."/>
            <person name="Calvi B.R."/>
            <person name="Bernardo de Carvalho A."/>
            <person name="Caspi A."/>
            <person name="Castrezana S."/>
            <person name="Celniker S.E."/>
            <person name="Chang J.L."/>
            <person name="Chapple C."/>
            <person name="Chatterji S."/>
            <person name="Chinwalla A."/>
            <person name="Civetta A."/>
            <person name="Clifton S.W."/>
            <person name="Comeron J.M."/>
            <person name="Costello J.C."/>
            <person name="Coyne J.A."/>
            <person name="Daub J."/>
            <person name="David R.G."/>
            <person name="Delcher A.L."/>
            <person name="Delehaunty K."/>
            <person name="Do C.B."/>
            <person name="Ebling H."/>
            <person name="Edwards K."/>
            <person name="Eickbush T."/>
            <person name="Evans J.D."/>
            <person name="Filipski A."/>
            <person name="Findeiss S."/>
            <person name="Freyhult E."/>
            <person name="Fulton L."/>
            <person name="Fulton R."/>
            <person name="Garcia A.C."/>
            <person name="Gardiner A."/>
            <person name="Garfield D.A."/>
            <person name="Garvin B.E."/>
            <person name="Gibson G."/>
            <person name="Gilbert D."/>
            <person name="Gnerre S."/>
            <person name="Godfrey J."/>
            <person name="Good R."/>
            <person name="Gotea V."/>
            <person name="Gravely B."/>
            <person name="Greenberg A.J."/>
            <person name="Griffiths-Jones S."/>
            <person name="Gross S."/>
            <person name="Guigo R."/>
            <person name="Gustafson E.A."/>
            <person name="Haerty W."/>
            <person name="Hahn M.W."/>
            <person name="Halligan D.L."/>
            <person name="Halpern A.L."/>
            <person name="Halter G.M."/>
            <person name="Han M.V."/>
            <person name="Heger A."/>
            <person name="Hillier L."/>
            <person name="Hinrichs A.S."/>
            <person name="Holmes I."/>
            <person name="Hoskins R.A."/>
            <person name="Hubisz M.J."/>
            <person name="Hultmark D."/>
            <person name="Huntley M.A."/>
            <person name="Jaffe D.B."/>
            <person name="Jagadeeshan S."/>
            <person name="Jeck W.R."/>
            <person name="Johnson J."/>
            <person name="Jones C.D."/>
            <person name="Jordan W.C."/>
            <person name="Karpen G.H."/>
            <person name="Kataoka E."/>
            <person name="Keightley P.D."/>
            <person name="Kheradpour P."/>
            <person name="Kirkness E.F."/>
            <person name="Koerich L.B."/>
            <person name="Kristiansen K."/>
            <person name="Kudrna D."/>
            <person name="Kulathinal R.J."/>
            <person name="Kumar S."/>
            <person name="Kwok R."/>
            <person name="Lander E."/>
            <person name="Langley C.H."/>
            <person name="Lapoint R."/>
            <person name="Lazzaro B.P."/>
            <person name="Lee S.J."/>
            <person name="Levesque L."/>
            <person name="Li R."/>
            <person name="Lin C.F."/>
            <person name="Lin M.F."/>
            <person name="Lindblad-Toh K."/>
            <person name="Llopart A."/>
            <person name="Long M."/>
            <person name="Low L."/>
            <person name="Lozovsky E."/>
            <person name="Lu J."/>
            <person name="Luo M."/>
            <person name="Machado C.A."/>
            <person name="Makalowski W."/>
            <person name="Marzo M."/>
            <person name="Matsuda M."/>
            <person name="Matzkin L."/>
            <person name="McAllister B."/>
            <person name="McBride C.S."/>
            <person name="McKernan B."/>
            <person name="McKernan K."/>
            <person name="Mendez-Lago M."/>
            <person name="Minx P."/>
            <person name="Mollenhauer M.U."/>
            <person name="Montooth K."/>
            <person name="Mount S.M."/>
            <person name="Mu X."/>
            <person name="Myers E."/>
            <person name="Negre B."/>
            <person name="Newfeld S."/>
            <person name="Nielsen R."/>
            <person name="Noor M.A."/>
            <person name="O'Grady P."/>
            <person name="Pachter L."/>
            <person name="Papaceit M."/>
            <person name="Parisi M.J."/>
            <person name="Parisi M."/>
            <person name="Parts L."/>
            <person name="Pedersen J.S."/>
            <person name="Pesole G."/>
            <person name="Phillippy A.M."/>
            <person name="Ponting C.P."/>
            <person name="Pop M."/>
            <person name="Porcelli D."/>
            <person name="Powell J.R."/>
            <person name="Prohaska S."/>
            <person name="Pruitt K."/>
            <person name="Puig M."/>
            <person name="Quesneville H."/>
            <person name="Ram K.R."/>
            <person name="Rand D."/>
            <person name="Rasmussen M.D."/>
            <person name="Reed L.K."/>
            <person name="Reenan R."/>
            <person name="Reily A."/>
            <person name="Remington K.A."/>
            <person name="Rieger T.T."/>
            <person name="Ritchie M.G."/>
            <person name="Robin C."/>
            <person name="Rogers Y.H."/>
            <person name="Rohde C."/>
            <person name="Rozas J."/>
            <person name="Rubenfield M.J."/>
            <person name="Ruiz A."/>
            <person name="Russo S."/>
            <person name="Salzberg S.L."/>
            <person name="Sanchez-Gracia A."/>
            <person name="Saranga D.J."/>
            <person name="Sato H."/>
            <person name="Schaeffer S.W."/>
            <person name="Schatz M.C."/>
            <person name="Schlenke T."/>
            <person name="Schwartz R."/>
            <person name="Segarra C."/>
            <person name="Singh R.S."/>
            <person name="Sirot L."/>
            <person name="Sirota M."/>
            <person name="Sisneros N.B."/>
            <person name="Smith C.D."/>
            <person name="Smith T.F."/>
            <person name="Spieth J."/>
            <person name="Stage D.E."/>
            <person name="Stark A."/>
            <person name="Stephan W."/>
            <person name="Strausberg R.L."/>
            <person name="Strempel S."/>
            <person name="Sturgill D."/>
            <person name="Sutton G."/>
            <person name="Sutton G.G."/>
            <person name="Tao W."/>
            <person name="Teichmann S."/>
            <person name="Tobari Y.N."/>
            <person name="Tomimura Y."/>
            <person name="Tsolas J.M."/>
            <person name="Valente V.L."/>
            <person name="Venter E."/>
            <person name="Venter J.C."/>
            <person name="Vicario S."/>
            <person name="Vieira F.G."/>
            <person name="Vilella A.J."/>
            <person name="Villasante A."/>
            <person name="Walenz B."/>
            <person name="Wang J."/>
            <person name="Wasserman M."/>
            <person name="Watts T."/>
            <person name="Wilson D."/>
            <person name="Wilson R.K."/>
            <person name="Wing R.A."/>
            <person name="Wolfner M.F."/>
            <person name="Wong A."/>
            <person name="Wong G.K."/>
            <person name="Wu C.I."/>
            <person name="Wu G."/>
            <person name="Yamamoto D."/>
            <person name="Yang H.P."/>
            <person name="Yang S.P."/>
            <person name="Yorke J.A."/>
            <person name="Yoshida K."/>
            <person name="Zdobnov E."/>
            <person name="Zhang P."/>
            <person name="Zhang Y."/>
            <person name="Zimin A.V."/>
            <person name="Baldwin J."/>
            <person name="Abdouelleil A."/>
            <person name="Abdulkadir J."/>
            <person name="Abebe A."/>
            <person name="Abera B."/>
            <person name="Abreu J."/>
            <person name="Acer S.C."/>
            <person name="Aftuck L."/>
            <person name="Alexander A."/>
            <person name="An P."/>
            <person name="Anderson E."/>
            <person name="Anderson S."/>
            <person name="Arachi H."/>
            <person name="Azer M."/>
            <person name="Bachantsang P."/>
            <person name="Barry A."/>
            <person name="Bayul T."/>
            <person name="Berlin A."/>
            <person name="Bessette D."/>
            <person name="Bloom T."/>
            <person name="Blye J."/>
            <person name="Boguslavskiy L."/>
            <person name="Bonnet C."/>
            <person name="Boukhgalter B."/>
            <person name="Bourzgui I."/>
            <person name="Brown A."/>
            <person name="Cahill P."/>
            <person name="Channer S."/>
            <person name="Cheshatsang Y."/>
            <person name="Chuda L."/>
            <person name="Citroen M."/>
            <person name="Collymore A."/>
            <person name="Cooke P."/>
            <person name="Costello M."/>
            <person name="D'Aco K."/>
            <person name="Daza R."/>
            <person name="De Haan G."/>
            <person name="DeGray S."/>
            <person name="DeMaso C."/>
            <person name="Dhargay N."/>
            <person name="Dooley K."/>
            <person name="Dooley E."/>
            <person name="Doricent M."/>
            <person name="Dorje P."/>
            <person name="Dorjee K."/>
            <person name="Dupes A."/>
            <person name="Elong R."/>
            <person name="Falk J."/>
            <person name="Farina A."/>
            <person name="Faro S."/>
            <person name="Ferguson D."/>
            <person name="Fisher S."/>
            <person name="Foley C.D."/>
            <person name="Franke A."/>
            <person name="Friedrich D."/>
            <person name="Gadbois L."/>
            <person name="Gearin G."/>
            <person name="Gearin C.R."/>
            <person name="Giannoukos G."/>
            <person name="Goode T."/>
            <person name="Graham J."/>
            <person name="Grandbois E."/>
            <person name="Grewal S."/>
            <person name="Gyaltsen K."/>
            <person name="Hafez N."/>
            <person name="Hagos B."/>
            <person name="Hall J."/>
            <person name="Henson C."/>
            <person name="Hollinger A."/>
            <person name="Honan T."/>
            <person name="Huard M.D."/>
            <person name="Hughes L."/>
            <person name="Hurhula B."/>
            <person name="Husby M.E."/>
            <person name="Kamat A."/>
            <person name="Kanga B."/>
            <person name="Kashin S."/>
            <person name="Khazanovich D."/>
            <person name="Kisner P."/>
            <person name="Lance K."/>
            <person name="Lara M."/>
            <person name="Lee W."/>
            <person name="Lennon N."/>
            <person name="Letendre F."/>
            <person name="LeVine R."/>
            <person name="Lipovsky A."/>
            <person name="Liu X."/>
            <person name="Liu J."/>
            <person name="Liu S."/>
            <person name="Lokyitsang T."/>
            <person name="Lokyitsang Y."/>
            <person name="Lubonja R."/>
            <person name="Lui A."/>
            <person name="MacDonald P."/>
            <person name="Magnisalis V."/>
            <person name="Maru K."/>
            <person name="Matthews C."/>
            <person name="McCusker W."/>
            <person name="McDonough S."/>
            <person name="Mehta T."/>
            <person name="Meldrim J."/>
            <person name="Meneus L."/>
            <person name="Mihai O."/>
            <person name="Mihalev A."/>
            <person name="Mihova T."/>
            <person name="Mittelman R."/>
            <person name="Mlenga V."/>
            <person name="Montmayeur A."/>
            <person name="Mulrain L."/>
            <person name="Navidi A."/>
            <person name="Naylor J."/>
            <person name="Negash T."/>
            <person name="Nguyen T."/>
            <person name="Nguyen N."/>
            <person name="Nicol R."/>
            <person name="Norbu C."/>
            <person name="Norbu N."/>
            <person name="Novod N."/>
            <person name="O'Neill B."/>
            <person name="Osman S."/>
            <person name="Markiewicz E."/>
            <person name="Oyono O.L."/>
            <person name="Patti C."/>
            <person name="Phunkhang P."/>
            <person name="Pierre F."/>
            <person name="Priest M."/>
            <person name="Raghuraman S."/>
            <person name="Rege F."/>
            <person name="Reyes R."/>
            <person name="Rise C."/>
            <person name="Rogov P."/>
            <person name="Ross K."/>
            <person name="Ryan E."/>
            <person name="Settipalli S."/>
            <person name="Shea T."/>
            <person name="Sherpa N."/>
            <person name="Shi L."/>
            <person name="Shih D."/>
            <person name="Sparrow T."/>
            <person name="Spaulding J."/>
            <person name="Stalker J."/>
            <person name="Stange-Thomann N."/>
            <person name="Stavropoulos S."/>
            <person name="Stone C."/>
            <person name="Strader C."/>
            <person name="Tesfaye S."/>
            <person name="Thomson T."/>
            <person name="Thoulutsang Y."/>
            <person name="Thoulutsang D."/>
            <person name="Topham K."/>
            <person name="Topping I."/>
            <person name="Tsamla T."/>
            <person name="Vassiliev H."/>
            <person name="Vo A."/>
            <person name="Wangchuk T."/>
            <person name="Wangdi T."/>
            <person name="Weiand M."/>
            <person name="Wilkinson J."/>
            <person name="Wilson A."/>
            <person name="Yadav S."/>
            <person name="Young G."/>
            <person name="Yu Q."/>
            <person name="Zembek L."/>
            <person name="Zhong D."/>
            <person name="Zimmer A."/>
            <person name="Zwirko Z."/>
            <person name="Jaffe D.B."/>
            <person name="Alvarez P."/>
            <person name="Brockman W."/>
            <person name="Butler J."/>
            <person name="Chin C."/>
            <person name="Gnerre S."/>
            <person name="Grabherr M."/>
            <person name="Kleber M."/>
            <person name="Mauceli E."/>
            <person name="MacCallum I."/>
        </authorList>
    </citation>
    <scope>NUCLEOTIDE SEQUENCE [LARGE SCALE GENOMIC DNA]</scope>
    <source>
        <strain evidence="3">Tucson 15010-1051.87</strain>
    </source>
</reference>
<dbReference type="KEGG" id="dvi:26531331"/>
<evidence type="ECO:0000256" key="1">
    <source>
        <dbReference type="SAM" id="SignalP"/>
    </source>
</evidence>
<name>A0A0Q9W9D2_DROVI</name>
<keyword evidence="1" id="KW-0732">Signal</keyword>
<gene>
    <name evidence="2" type="primary">Dvir\GJ26561</name>
    <name evidence="2" type="ORF">Dvir_GJ26561</name>
</gene>
<proteinExistence type="predicted"/>
<dbReference type="OrthoDB" id="7864577at2759"/>
<dbReference type="AlphaFoldDB" id="A0A0Q9W9D2"/>
<dbReference type="Gene3D" id="2.40.128.20">
    <property type="match status" value="2"/>
</dbReference>
<organism evidence="2 3">
    <name type="scientific">Drosophila virilis</name>
    <name type="common">Fruit fly</name>
    <dbReference type="NCBI Taxonomy" id="7244"/>
    <lineage>
        <taxon>Eukaryota</taxon>
        <taxon>Metazoa</taxon>
        <taxon>Ecdysozoa</taxon>
        <taxon>Arthropoda</taxon>
        <taxon>Hexapoda</taxon>
        <taxon>Insecta</taxon>
        <taxon>Pterygota</taxon>
        <taxon>Neoptera</taxon>
        <taxon>Endopterygota</taxon>
        <taxon>Diptera</taxon>
        <taxon>Brachycera</taxon>
        <taxon>Muscomorpha</taxon>
        <taxon>Ephydroidea</taxon>
        <taxon>Drosophilidae</taxon>
        <taxon>Drosophila</taxon>
    </lineage>
</organism>
<protein>
    <submittedName>
        <fullName evidence="2">Uncharacterized protein, isoform A</fullName>
    </submittedName>
</protein>
<keyword evidence="3" id="KW-1185">Reference proteome</keyword>